<dbReference type="InterPro" id="IPR004852">
    <property type="entry name" value="Di-haem_cyt_c_peroxidsae"/>
</dbReference>
<dbReference type="KEGG" id="plad:PPGU16_61040"/>
<organism evidence="9 10">
    <name type="scientific">Paraburkholderia largidicola</name>
    <dbReference type="NCBI Taxonomy" id="3014751"/>
    <lineage>
        <taxon>Bacteria</taxon>
        <taxon>Pseudomonadati</taxon>
        <taxon>Pseudomonadota</taxon>
        <taxon>Betaproteobacteria</taxon>
        <taxon>Burkholderiales</taxon>
        <taxon>Burkholderiaceae</taxon>
        <taxon>Paraburkholderia</taxon>
    </lineage>
</organism>
<evidence type="ECO:0000256" key="2">
    <source>
        <dbReference type="ARBA" id="ARBA00022617"/>
    </source>
</evidence>
<keyword evidence="10" id="KW-1185">Reference proteome</keyword>
<dbReference type="PROSITE" id="PS51007">
    <property type="entry name" value="CYTC"/>
    <property type="match status" value="2"/>
</dbReference>
<evidence type="ECO:0000256" key="1">
    <source>
        <dbReference type="ARBA" id="ARBA00004196"/>
    </source>
</evidence>
<dbReference type="GO" id="GO:0004130">
    <property type="term" value="F:cytochrome-c peroxidase activity"/>
    <property type="evidence" value="ECO:0007669"/>
    <property type="project" value="TreeGrafter"/>
</dbReference>
<keyword evidence="2 6" id="KW-0349">Heme</keyword>
<accession>A0A7I8BW68</accession>
<dbReference type="InterPro" id="IPR036909">
    <property type="entry name" value="Cyt_c-like_dom_sf"/>
</dbReference>
<evidence type="ECO:0000313" key="10">
    <source>
        <dbReference type="Proteomes" id="UP000510888"/>
    </source>
</evidence>
<dbReference type="EMBL" id="AP023176">
    <property type="protein sequence ID" value="BCF93037.1"/>
    <property type="molecule type" value="Genomic_DNA"/>
</dbReference>
<evidence type="ECO:0000256" key="3">
    <source>
        <dbReference type="ARBA" id="ARBA00022723"/>
    </source>
</evidence>
<dbReference type="Proteomes" id="UP000510888">
    <property type="component" value="Plasmid PPGU16_p1"/>
</dbReference>
<feature type="transmembrane region" description="Helical" evidence="7">
    <location>
        <begin position="20"/>
        <end position="43"/>
    </location>
</feature>
<keyword evidence="4" id="KW-0560">Oxidoreductase</keyword>
<name>A0A7I8BW68_9BURK</name>
<keyword evidence="7" id="KW-1133">Transmembrane helix</keyword>
<proteinExistence type="predicted"/>
<keyword evidence="5 6" id="KW-0408">Iron</keyword>
<dbReference type="GO" id="GO:0046872">
    <property type="term" value="F:metal ion binding"/>
    <property type="evidence" value="ECO:0007669"/>
    <property type="project" value="UniProtKB-KW"/>
</dbReference>
<evidence type="ECO:0000256" key="5">
    <source>
        <dbReference type="ARBA" id="ARBA00023004"/>
    </source>
</evidence>
<keyword evidence="7" id="KW-0812">Transmembrane</keyword>
<evidence type="ECO:0000259" key="8">
    <source>
        <dbReference type="PROSITE" id="PS51007"/>
    </source>
</evidence>
<geneLocation type="plasmid" evidence="9 10">
    <name>PPGU16_p1</name>
</geneLocation>
<dbReference type="AlphaFoldDB" id="A0A7I8BW68"/>
<gene>
    <name evidence="9" type="ORF">PPGU16_61040</name>
</gene>
<reference evidence="9 10" key="1">
    <citation type="journal article" date="2020" name="Genes (Basel)">
        <title>Genomic Comparison of Insect Gut Symbionts from Divergent Burkholderia Subclades.</title>
        <authorList>
            <person name="Takeshita K."/>
            <person name="Kikuchi Y."/>
        </authorList>
    </citation>
    <scope>NUCLEOTIDE SEQUENCE [LARGE SCALE GENOMIC DNA]</scope>
    <source>
        <strain evidence="9 10">PGU16</strain>
        <plasmid evidence="9 10">PPGU16_p1</plasmid>
    </source>
</reference>
<dbReference type="InterPro" id="IPR009056">
    <property type="entry name" value="Cyt_c-like_dom"/>
</dbReference>
<keyword evidence="3 6" id="KW-0479">Metal-binding</keyword>
<dbReference type="GO" id="GO:0030313">
    <property type="term" value="C:cell envelope"/>
    <property type="evidence" value="ECO:0007669"/>
    <property type="project" value="UniProtKB-SubCell"/>
</dbReference>
<dbReference type="Pfam" id="PF03150">
    <property type="entry name" value="CCP_MauG"/>
    <property type="match status" value="2"/>
</dbReference>
<keyword evidence="7" id="KW-0472">Membrane</keyword>
<protein>
    <recommendedName>
        <fullName evidence="8">Cytochrome c domain-containing protein</fullName>
    </recommendedName>
</protein>
<dbReference type="InterPro" id="IPR051395">
    <property type="entry name" value="Cytochrome_c_Peroxidase/MauG"/>
</dbReference>
<feature type="domain" description="Cytochrome c" evidence="8">
    <location>
        <begin position="433"/>
        <end position="618"/>
    </location>
</feature>
<sequence>MDKTAQAESRRLFHASRRTANWMAIGLTGGGVALVLAIFGTLYTEAGAQVPPPVQRPLGTLKNVPVPGPSEQELAVFVRDRSAAVQLGKALFWDTRVGSDNRTACASCHFHAGADNRTTNQINPGLLAGDHAFQTGGTTAGPNYTLRAGDFPLTKHSNIDDSTTIYADNNDVISSQGVFTAKFDRVTVNANADDCTNLSDAVMHGGSGFNINGVNTRRVEPRNTPSVINAVFNFRNFWDGRGNNVFNGGDPFGLRNSQPLVWKFENGVLRNVTVALPSSSLASQASGPPLSGNEMSCQGRAFLHLGQKLLKEKVLAEQTISPRDSVLGSFAQRPPTYASLVMKAFRPEYWVSPVIINLPGGHRLNFKPMDLLKQRRGDDINFGPLKENLIASQMESNFALFFGIAIQMYESTLISDDSPFDRFAAGDRTALDAQQIRGLKLFQEQGRCISCHSGPELTGAAFSNVSNQRVERMVMSDGAPAIYDTGFYNIGVRPTQEDVGLGGTDAFGNPLSETRMLALGKSALLGNSFGEGSVQNFPAGQRIVADGAFKTPGLRNVEFTGPYFHNGGKATLMQVVDFYNRGSDFGNANRDNFDFSVAPIGLTQGQKEDLVAFLLSLSDDRVRMSKAPFDHPSLCVPNGHLGGTNAVAQKGRTGMAIDVMQCLPETSAAGAKEGLHTFLGLSPFAH</sequence>
<evidence type="ECO:0000313" key="9">
    <source>
        <dbReference type="EMBL" id="BCF93037.1"/>
    </source>
</evidence>
<comment type="subcellular location">
    <subcellularLocation>
        <location evidence="1">Cell envelope</location>
    </subcellularLocation>
</comment>
<evidence type="ECO:0000256" key="6">
    <source>
        <dbReference type="PROSITE-ProRule" id="PRU00433"/>
    </source>
</evidence>
<keyword evidence="9" id="KW-0614">Plasmid</keyword>
<dbReference type="GO" id="GO:0020037">
    <property type="term" value="F:heme binding"/>
    <property type="evidence" value="ECO:0007669"/>
    <property type="project" value="InterPro"/>
</dbReference>
<dbReference type="PANTHER" id="PTHR30600">
    <property type="entry name" value="CYTOCHROME C PEROXIDASE-RELATED"/>
    <property type="match status" value="1"/>
</dbReference>
<evidence type="ECO:0000256" key="7">
    <source>
        <dbReference type="SAM" id="Phobius"/>
    </source>
</evidence>
<dbReference type="GO" id="GO:0009055">
    <property type="term" value="F:electron transfer activity"/>
    <property type="evidence" value="ECO:0007669"/>
    <property type="project" value="InterPro"/>
</dbReference>
<evidence type="ECO:0000256" key="4">
    <source>
        <dbReference type="ARBA" id="ARBA00023002"/>
    </source>
</evidence>
<feature type="domain" description="Cytochrome c" evidence="8">
    <location>
        <begin position="83"/>
        <end position="203"/>
    </location>
</feature>
<dbReference type="Gene3D" id="1.10.760.10">
    <property type="entry name" value="Cytochrome c-like domain"/>
    <property type="match status" value="2"/>
</dbReference>
<dbReference type="SUPFAM" id="SSF46626">
    <property type="entry name" value="Cytochrome c"/>
    <property type="match status" value="2"/>
</dbReference>